<dbReference type="AlphaFoldDB" id="A0A9J6NWU8"/>
<sequence length="495" mass="56979">MKKVIIILLIFMLSIICCHWKITIKANQSNFNSNITKINHVSRIPCPEIVEEISTNEVSSESTSIPDYSSEEQLHAISQVSNNTTLKIETITLENLVNFTGRYDYDKPLDAEYTGQRTTFYGERVFANIKFSEEIFNTNYEEIIKIANPNINLKTWLKERTILTIGITLPEDDTEQREIDIILPKDMSSNSGNRLAEDTIIKLEAIPHLSVKVVSDNKNFPFSKDKTFNNYFTNVKKNMSFSFSLIFNEAVNTDSVLENVNSTYHEFNPEYTWVSDKELKISFGAVKERIDSKIDLSTALDAVGNRIYTTLLIVIDTGEELSFDLNNLMPYKKGFTWRYLGSLDYGCIEKIVSIENESDKKIIIVNGKIDPHSDDVLEDRSYTKKYTITENSLDLTHNDVTIPLLKGPIEYGNTWSHEWYDNMKGQTTIIKVLENTILTETKILDPSYHVKKIQTLYKMGPGIKEIKYYYDDNDESTIGIRLNNVYQEHSNFLHN</sequence>
<comment type="caution">
    <text evidence="1">The sequence shown here is derived from an EMBL/GenBank/DDBJ whole genome shotgun (WGS) entry which is preliminary data.</text>
</comment>
<keyword evidence="2" id="KW-1185">Reference proteome</keyword>
<proteinExistence type="predicted"/>
<evidence type="ECO:0000313" key="1">
    <source>
        <dbReference type="EMBL" id="MCM1988991.1"/>
    </source>
</evidence>
<name>A0A9J6NWU8_9CLOT</name>
<dbReference type="Proteomes" id="UP001056429">
    <property type="component" value="Unassembled WGS sequence"/>
</dbReference>
<reference evidence="1" key="1">
    <citation type="journal article" date="2021" name="mSystems">
        <title>Bacteria and Archaea Synergistically Convert Glycine Betaine to Biogenic Methane in the Formosa Cold Seep of the South China Sea.</title>
        <authorList>
            <person name="Li L."/>
            <person name="Zhang W."/>
            <person name="Zhang S."/>
            <person name="Song L."/>
            <person name="Sun Q."/>
            <person name="Zhang H."/>
            <person name="Xiang H."/>
            <person name="Dong X."/>
        </authorList>
    </citation>
    <scope>NUCLEOTIDE SEQUENCE</scope>
    <source>
        <strain evidence="1">ZWT</strain>
    </source>
</reference>
<organism evidence="1 2">
    <name type="scientific">Oceanirhabdus seepicola</name>
    <dbReference type="NCBI Taxonomy" id="2828781"/>
    <lineage>
        <taxon>Bacteria</taxon>
        <taxon>Bacillati</taxon>
        <taxon>Bacillota</taxon>
        <taxon>Clostridia</taxon>
        <taxon>Eubacteriales</taxon>
        <taxon>Clostridiaceae</taxon>
        <taxon>Oceanirhabdus</taxon>
    </lineage>
</organism>
<dbReference type="RefSeq" id="WP_250857857.1">
    <property type="nucleotide sequence ID" value="NZ_JAGSOJ010000001.1"/>
</dbReference>
<reference evidence="1" key="2">
    <citation type="submission" date="2021-04" db="EMBL/GenBank/DDBJ databases">
        <authorList>
            <person name="Dong X."/>
        </authorList>
    </citation>
    <scope>NUCLEOTIDE SEQUENCE</scope>
    <source>
        <strain evidence="1">ZWT</strain>
    </source>
</reference>
<gene>
    <name evidence="1" type="ORF">KDK92_04500</name>
</gene>
<accession>A0A9J6NWU8</accession>
<dbReference type="EMBL" id="JAGSOJ010000001">
    <property type="protein sequence ID" value="MCM1988991.1"/>
    <property type="molecule type" value="Genomic_DNA"/>
</dbReference>
<evidence type="ECO:0000313" key="2">
    <source>
        <dbReference type="Proteomes" id="UP001056429"/>
    </source>
</evidence>
<protein>
    <submittedName>
        <fullName evidence="1">Uncharacterized protein</fullName>
    </submittedName>
</protein>